<feature type="region of interest" description="Disordered" evidence="6">
    <location>
        <begin position="238"/>
        <end position="262"/>
    </location>
</feature>
<dbReference type="GO" id="GO:0070979">
    <property type="term" value="P:protein K11-linked ubiquitination"/>
    <property type="evidence" value="ECO:0007669"/>
    <property type="project" value="TreeGrafter"/>
</dbReference>
<dbReference type="OrthoDB" id="26401at2759"/>
<keyword evidence="2" id="KW-0132">Cell division</keyword>
<dbReference type="GO" id="GO:0060090">
    <property type="term" value="F:molecular adaptor activity"/>
    <property type="evidence" value="ECO:0007669"/>
    <property type="project" value="TreeGrafter"/>
</dbReference>
<dbReference type="Pfam" id="PF21282">
    <property type="entry name" value="APC1_3rd"/>
    <property type="match status" value="1"/>
</dbReference>
<evidence type="ECO:0000256" key="7">
    <source>
        <dbReference type="SAM" id="SignalP"/>
    </source>
</evidence>
<dbReference type="Pfam" id="PF12859">
    <property type="entry name" value="ANAPC1"/>
    <property type="match status" value="1"/>
</dbReference>
<dbReference type="GO" id="GO:0005680">
    <property type="term" value="C:anaphase-promoting complex"/>
    <property type="evidence" value="ECO:0007669"/>
    <property type="project" value="InterPro"/>
</dbReference>
<proteinExistence type="inferred from homology"/>
<evidence type="ECO:0000313" key="11">
    <source>
        <dbReference type="Proteomes" id="UP000236544"/>
    </source>
</evidence>
<sequence length="1761" mass="198058">MGRVNGLGSVHFCALSLTCCSQWPIYNQYLLKNLPPTHRTFNLVSQIALVWRNMSKISSAYLQNSKHGEVWVFDARIVEWRLGGKCLRKLEFGGEKILNAGFVDFESVKDCLVVVLEDRAHVYYIGKGDFSIVSFPFSVSKAFFHVNGVLLERRLEEENPTGPKSPFSATKHRFITLSDPLNLFGSLVISSNLPEQQDSKASILHFPRTWDDHVSVLHDRNAMTLCFYNCKILAPARASGPSSSSKPHNHESTAYPTNSRKKSYASLAGDATSYGKASASKKRMLSNEHGSLASSSSSVPHASSAHPNNTANSLSTELTNNLRKISIMNRRSASATVGIDLDQPPQATGPSQNHPGVDFMKRSASATLDRMGSGSALDITPSNSSQFSQELFDHAVLTKDVVLTRISQTPLSVDISPNTHVESCRFEDKEAIILHDPDSQWGKIWIFDLNSSMTESMKFKAFNNTPIALTKIIDIKWSLVRNYCIHNSELLPGFLMLLSSSGQEVTLYNPFLNLTSNPMVLPPTEHENALYFSSENLVIISEKTSPANLIILPQVEAVRHCFTAMHYLCDSFTYNYILLLWQVARSTINEEQTASPDFTALKFALLSLLQLDSCPVTIKAHMENIRQSPIFNARFDGARFLPKIVMGMHLISEEYKLNLLQKQNVEMLKNILYLLTSLMKWPRLWNEFYEANEKEDALFEYRLSNRYFSHPLDEPPSILKSLYSVSDESAIPITPFITFSRLLEDGSCVDHIITPRTNKILQLFESLDAVKFSQSNLLDIMNSLNIDSYELETYPLGIFASLKRVLKNIENHISEVNTESDFTLIDRPDLQKNQEILKLAQCDTTQTRKHLQPLVSLGPKGRENGKVHRRQPKSIRSIIDDILSLTENQSGNLSSKNINEEVGEGQVLKRNASLIFSEDRRFFDVVELLLYNIPHKLAVVIDEKSYTRALKKKRLFSQILALRTFTSGIGWGAVAFSTEKPLATQKWPQPKMNLHCIFSDKTTVTVDPKECDPTLLSWGEFHGGVSSGLRISRKSTGITGSWITFTKPPELNAQHGGFLLGLGLNGHLKNLEEWHVYNYLSPKQTHTSIGLMLGMSASLRGTMDLKLTKVLSVHIVALLPHGSSDLNVNYRVQTAGLIGVGLLYQNSQHRRMSDMLYAEVTSFVSIDEEAVPDEGYRIAAGIALGLVNIGAGAKAAETQSEKTAHAGTYTSDEDDEGNEYAEFRANNGNLDPKITNGLMNIVNSVHDTEESWMPANSQIGAVVALMLIYLKTNNRTVAEKLAPNSEEINLRARPYTRPELYMYREWAHHMILWDHITSSAEWLFKGITIKRALQLNTDFLPIYYCIAGRSLALGLKFASSGNIEARDNILTLVDRLLPLYQCPIDARLDFQLTIKAINVLLNVLVVSVSMIMSGSGDLAVFRRVKFLHETVSGKNSELFRTPFGKRKQKKNHGEDEMSVDLTEEQDDDLQAEGNDLDEELEAEEANSTINDELESDDASDEGRRYKDEENHFGKYMATSLSLGFLFLGSGQYAFKISKLENLAYLIMSVLPIYMGPYHLQEIKHFWSMAVEYRSLLVCDSRTGASLNKVPVDVTFKGSKSSSTLSTLKMISPCLLPDVRLIRSIKISSPDYYPVSLDLRSDEDRTNFFNNGCVLYVPPREDDGNGWQQNQETDDKSLEVRQILKKKVMSLSSPSTPESKSRYTDDLLKHLGLANQESLEIENEVLKLRKHQDPLLDENLIMSCQNQSKSYYLELWRRRHKF</sequence>
<comment type="similarity">
    <text evidence="1">Belongs to the APC1 family.</text>
</comment>
<feature type="domain" description="Anaphase-promoting complex subunit 1 beta-sandwich" evidence="9">
    <location>
        <begin position="1587"/>
        <end position="1641"/>
    </location>
</feature>
<gene>
    <name evidence="10" type="ORF">LAQU0_S05e04060g</name>
</gene>
<feature type="domain" description="Anaphase-promoting complex subunit 1 N-terminal" evidence="8">
    <location>
        <begin position="107"/>
        <end position="175"/>
    </location>
</feature>
<keyword evidence="3" id="KW-0677">Repeat</keyword>
<evidence type="ECO:0000256" key="5">
    <source>
        <dbReference type="ARBA" id="ARBA00023306"/>
    </source>
</evidence>
<keyword evidence="11" id="KW-1185">Reference proteome</keyword>
<dbReference type="EMBL" id="LN890537">
    <property type="protein sequence ID" value="CUS22380.1"/>
    <property type="molecule type" value="Genomic_DNA"/>
</dbReference>
<feature type="signal peptide" evidence="7">
    <location>
        <begin position="1"/>
        <end position="21"/>
    </location>
</feature>
<feature type="compositionally biased region" description="Polar residues" evidence="6">
    <location>
        <begin position="345"/>
        <end position="354"/>
    </location>
</feature>
<dbReference type="Proteomes" id="UP000236544">
    <property type="component" value="Unassembled WGS sequence"/>
</dbReference>
<keyword evidence="5" id="KW-0131">Cell cycle</keyword>
<feature type="compositionally biased region" description="Acidic residues" evidence="6">
    <location>
        <begin position="1456"/>
        <end position="1468"/>
    </location>
</feature>
<dbReference type="InterPro" id="IPR049255">
    <property type="entry name" value="Apc1_N"/>
</dbReference>
<reference evidence="11" key="1">
    <citation type="submission" date="2015-10" db="EMBL/GenBank/DDBJ databases">
        <authorList>
            <person name="Devillers H."/>
        </authorList>
    </citation>
    <scope>NUCLEOTIDE SEQUENCE [LARGE SCALE GENOMIC DNA]</scope>
</reference>
<dbReference type="PANTHER" id="PTHR12827:SF3">
    <property type="entry name" value="ANAPHASE-PROMOTING COMPLEX SUBUNIT 1"/>
    <property type="match status" value="1"/>
</dbReference>
<evidence type="ECO:0000256" key="1">
    <source>
        <dbReference type="ARBA" id="ARBA00010547"/>
    </source>
</evidence>
<protein>
    <submittedName>
        <fullName evidence="10">LAQU0S05e04060g1_1</fullName>
    </submittedName>
</protein>
<feature type="region of interest" description="Disordered" evidence="6">
    <location>
        <begin position="279"/>
        <end position="315"/>
    </location>
</feature>
<dbReference type="GO" id="GO:0007091">
    <property type="term" value="P:metaphase/anaphase transition of mitotic cell cycle"/>
    <property type="evidence" value="ECO:0007669"/>
    <property type="project" value="TreeGrafter"/>
</dbReference>
<evidence type="ECO:0000256" key="4">
    <source>
        <dbReference type="ARBA" id="ARBA00022776"/>
    </source>
</evidence>
<feature type="chain" id="PRO_5006066500" evidence="7">
    <location>
        <begin position="22"/>
        <end position="1761"/>
    </location>
</feature>
<feature type="region of interest" description="Disordered" evidence="6">
    <location>
        <begin position="1483"/>
        <end position="1504"/>
    </location>
</feature>
<dbReference type="FunFam" id="1.25.10.10:FF:000435">
    <property type="entry name" value="Ubiquitin ligase subunit"/>
    <property type="match status" value="1"/>
</dbReference>
<dbReference type="GO" id="GO:0031145">
    <property type="term" value="P:anaphase-promoting complex-dependent catabolic process"/>
    <property type="evidence" value="ECO:0007669"/>
    <property type="project" value="TreeGrafter"/>
</dbReference>
<name>A0A0P1KTK2_9SACH</name>
<dbReference type="GO" id="GO:0051301">
    <property type="term" value="P:cell division"/>
    <property type="evidence" value="ECO:0007669"/>
    <property type="project" value="UniProtKB-KW"/>
</dbReference>
<feature type="compositionally biased region" description="Low complexity" evidence="6">
    <location>
        <begin position="287"/>
        <end position="306"/>
    </location>
</feature>
<feature type="region of interest" description="Disordered" evidence="6">
    <location>
        <begin position="1197"/>
        <end position="1216"/>
    </location>
</feature>
<organism evidence="10 11">
    <name type="scientific">Lachancea quebecensis</name>
    <dbReference type="NCBI Taxonomy" id="1654605"/>
    <lineage>
        <taxon>Eukaryota</taxon>
        <taxon>Fungi</taxon>
        <taxon>Dikarya</taxon>
        <taxon>Ascomycota</taxon>
        <taxon>Saccharomycotina</taxon>
        <taxon>Saccharomycetes</taxon>
        <taxon>Saccharomycetales</taxon>
        <taxon>Saccharomycetaceae</taxon>
        <taxon>Lachancea</taxon>
    </lineage>
</organism>
<keyword evidence="7" id="KW-0732">Signal</keyword>
<dbReference type="InterPro" id="IPR011989">
    <property type="entry name" value="ARM-like"/>
</dbReference>
<evidence type="ECO:0000256" key="6">
    <source>
        <dbReference type="SAM" id="MobiDB-lite"/>
    </source>
</evidence>
<dbReference type="Gene3D" id="1.25.10.10">
    <property type="entry name" value="Leucine-rich Repeat Variant"/>
    <property type="match status" value="1"/>
</dbReference>
<feature type="region of interest" description="Disordered" evidence="6">
    <location>
        <begin position="1442"/>
        <end position="1468"/>
    </location>
</feature>
<accession>A0A0P1KTK2</accession>
<feature type="region of interest" description="Disordered" evidence="6">
    <location>
        <begin position="337"/>
        <end position="358"/>
    </location>
</feature>
<evidence type="ECO:0000256" key="3">
    <source>
        <dbReference type="ARBA" id="ARBA00022737"/>
    </source>
</evidence>
<evidence type="ECO:0000313" key="10">
    <source>
        <dbReference type="EMBL" id="CUS22380.1"/>
    </source>
</evidence>
<dbReference type="InterPro" id="IPR024990">
    <property type="entry name" value="Apc1"/>
</dbReference>
<evidence type="ECO:0000259" key="9">
    <source>
        <dbReference type="Pfam" id="PF21282"/>
    </source>
</evidence>
<evidence type="ECO:0000259" key="8">
    <source>
        <dbReference type="Pfam" id="PF12859"/>
    </source>
</evidence>
<keyword evidence="4" id="KW-0498">Mitosis</keyword>
<dbReference type="InterPro" id="IPR048971">
    <property type="entry name" value="Apc1_3rd"/>
</dbReference>
<evidence type="ECO:0000256" key="2">
    <source>
        <dbReference type="ARBA" id="ARBA00022618"/>
    </source>
</evidence>
<dbReference type="PANTHER" id="PTHR12827">
    <property type="entry name" value="MEIOTIC CHECKPOINT REGULATOR TSG24 FAMILY MEMBER"/>
    <property type="match status" value="1"/>
</dbReference>